<dbReference type="OrthoDB" id="8642at2"/>
<dbReference type="EMBL" id="CP001230">
    <property type="protein sequence ID" value="ACO03079.1"/>
    <property type="molecule type" value="Genomic_DNA"/>
</dbReference>
<dbReference type="PaxDb" id="123214-PERMA_0721"/>
<reference evidence="1 2" key="1">
    <citation type="journal article" date="2009" name="J. Bacteriol.">
        <title>Complete and draft genome sequences of six members of the Aquificales.</title>
        <authorList>
            <person name="Reysenbach A.L."/>
            <person name="Hamamura N."/>
            <person name="Podar M."/>
            <person name="Griffiths E."/>
            <person name="Ferreira S."/>
            <person name="Hochstein R."/>
            <person name="Heidelberg J."/>
            <person name="Johnson J."/>
            <person name="Mead D."/>
            <person name="Pohorille A."/>
            <person name="Sarmiento M."/>
            <person name="Schweighofer K."/>
            <person name="Seshadri R."/>
            <person name="Voytek M.A."/>
        </authorList>
    </citation>
    <scope>NUCLEOTIDE SEQUENCE [LARGE SCALE GENOMIC DNA]</scope>
    <source>
        <strain evidence="2">DSM 14350 / EX-H1</strain>
    </source>
</reference>
<protein>
    <submittedName>
        <fullName evidence="1">Tetratricopeptide repeat domain protein</fullName>
    </submittedName>
</protein>
<dbReference type="AlphaFoldDB" id="C0QPB3"/>
<dbReference type="Gene3D" id="1.25.40.10">
    <property type="entry name" value="Tetratricopeptide repeat domain"/>
    <property type="match status" value="2"/>
</dbReference>
<dbReference type="STRING" id="123214.PERMA_0721"/>
<proteinExistence type="predicted"/>
<accession>C0QPB3</accession>
<evidence type="ECO:0000313" key="1">
    <source>
        <dbReference type="EMBL" id="ACO03079.1"/>
    </source>
</evidence>
<dbReference type="RefSeq" id="WP_012675318.1">
    <property type="nucleotide sequence ID" value="NC_012440.1"/>
</dbReference>
<dbReference type="InterPro" id="IPR011990">
    <property type="entry name" value="TPR-like_helical_dom_sf"/>
</dbReference>
<keyword evidence="2" id="KW-1185">Reference proteome</keyword>
<organism evidence="1 2">
    <name type="scientific">Persephonella marina (strain DSM 14350 / EX-H1)</name>
    <dbReference type="NCBI Taxonomy" id="123214"/>
    <lineage>
        <taxon>Bacteria</taxon>
        <taxon>Pseudomonadati</taxon>
        <taxon>Aquificota</taxon>
        <taxon>Aquificia</taxon>
        <taxon>Aquificales</taxon>
        <taxon>Hydrogenothermaceae</taxon>
        <taxon>Persephonella</taxon>
    </lineage>
</organism>
<dbReference type="KEGG" id="pmx:PERMA_0721"/>
<dbReference type="Proteomes" id="UP000001366">
    <property type="component" value="Chromosome"/>
</dbReference>
<name>C0QPB3_PERMH</name>
<dbReference type="SUPFAM" id="SSF48452">
    <property type="entry name" value="TPR-like"/>
    <property type="match status" value="2"/>
</dbReference>
<evidence type="ECO:0000313" key="2">
    <source>
        <dbReference type="Proteomes" id="UP000001366"/>
    </source>
</evidence>
<dbReference type="HOGENOM" id="CLU_432064_0_0_0"/>
<gene>
    <name evidence="1" type="ordered locus">PERMA_0721</name>
</gene>
<sequence length="650" mass="77964">MSGFKLILTVLLIIISPSFAEEKTVLNQQESPFKSLSEEEASQIYREAIQMYRRKSYYSALNLLTKLITHRDNIHYSDALFLTAKIYLELGRKTGKKSLILKALNYINKYSYMAKNSENWDFYYTKGNIYENLYMYERALALYKLAFYRALTKKQQFKTIAAILRTAAWTHKMDLVTRYIVFVNVEELSHEEKKEFEFIKGLLEFQKGNYEKAYEYLSKVYKEYEPYLIENPYYYYIFAENTYRIRKYEFSKQLFRRIISLIKDEEIIRRSLLRLGDIFNIKGDKITAFNYYYSIVEKYPDSQEAKVAKLKILSMEDDRRIKEKIYLLKKKDKDFEKPLRFVYRMLVSNRNSYIGNFAIGNFGKMVFDMKNESLFSELVKELSLIYPERMLYEQKEYIRKLWDKGLLELPPDKICELYRTNRRFFKNIFDRKVLLKIVEDLKKCNMRKDRIDLAEWILKKWNDDISRLALAKVYFEENKFKKSLEVLSKMKNRNCNYAKLYTKNIIELDRDTRKSSEILNTCKNDKEALLLEAVLYFRSGNLDSSIKTLSKIKDDLYRFYSDPFFRKYISRIITRSISENRYSDVLNILLPVSEKLDDCNINSWLLISMVRTGSEETEKYMKKIEKCDTSWSSVAKNVYEDSILMKEVSR</sequence>
<dbReference type="eggNOG" id="COG0457">
    <property type="taxonomic scope" value="Bacteria"/>
</dbReference>